<evidence type="ECO:0000313" key="2">
    <source>
        <dbReference type="EMBL" id="MBP2322396.1"/>
    </source>
</evidence>
<evidence type="ECO:0000256" key="1">
    <source>
        <dbReference type="SAM" id="Phobius"/>
    </source>
</evidence>
<accession>A0ABS4TD98</accession>
<name>A0ABS4TD98_9PSEU</name>
<protein>
    <submittedName>
        <fullName evidence="2">Uncharacterized protein</fullName>
    </submittedName>
</protein>
<keyword evidence="1" id="KW-1133">Transmembrane helix</keyword>
<proteinExistence type="predicted"/>
<keyword evidence="3" id="KW-1185">Reference proteome</keyword>
<comment type="caution">
    <text evidence="2">The sequence shown here is derived from an EMBL/GenBank/DDBJ whole genome shotgun (WGS) entry which is preliminary data.</text>
</comment>
<keyword evidence="1" id="KW-0472">Membrane</keyword>
<dbReference type="EMBL" id="JAGINW010000001">
    <property type="protein sequence ID" value="MBP2322396.1"/>
    <property type="molecule type" value="Genomic_DNA"/>
</dbReference>
<evidence type="ECO:0000313" key="3">
    <source>
        <dbReference type="Proteomes" id="UP001519332"/>
    </source>
</evidence>
<feature type="transmembrane region" description="Helical" evidence="1">
    <location>
        <begin position="21"/>
        <end position="40"/>
    </location>
</feature>
<sequence length="41" mass="5044">MPKRALNRGHRCRVHRREVRTTRLIQVMLFVVGQVIHYLFR</sequence>
<gene>
    <name evidence="2" type="ORF">JOF56_002781</name>
</gene>
<reference evidence="2 3" key="1">
    <citation type="submission" date="2021-03" db="EMBL/GenBank/DDBJ databases">
        <title>Sequencing the genomes of 1000 actinobacteria strains.</title>
        <authorList>
            <person name="Klenk H.-P."/>
        </authorList>
    </citation>
    <scope>NUCLEOTIDE SEQUENCE [LARGE SCALE GENOMIC DNA]</scope>
    <source>
        <strain evidence="2 3">DSM 46670</strain>
    </source>
</reference>
<dbReference type="Proteomes" id="UP001519332">
    <property type="component" value="Unassembled WGS sequence"/>
</dbReference>
<organism evidence="2 3">
    <name type="scientific">Kibdelosporangium banguiense</name>
    <dbReference type="NCBI Taxonomy" id="1365924"/>
    <lineage>
        <taxon>Bacteria</taxon>
        <taxon>Bacillati</taxon>
        <taxon>Actinomycetota</taxon>
        <taxon>Actinomycetes</taxon>
        <taxon>Pseudonocardiales</taxon>
        <taxon>Pseudonocardiaceae</taxon>
        <taxon>Kibdelosporangium</taxon>
    </lineage>
</organism>
<keyword evidence="1" id="KW-0812">Transmembrane</keyword>